<keyword evidence="3 6" id="KW-1133">Transmembrane helix</keyword>
<dbReference type="InterPro" id="IPR000615">
    <property type="entry name" value="Bestrophin"/>
</dbReference>
<dbReference type="GO" id="GO:0005254">
    <property type="term" value="F:chloride channel activity"/>
    <property type="evidence" value="ECO:0007669"/>
    <property type="project" value="UniProtKB-KW"/>
</dbReference>
<reference evidence="9" key="1">
    <citation type="submission" date="2010-08" db="EMBL/GenBank/DDBJ databases">
        <authorList>
            <consortium name="Caenorhabditis japonica Sequencing Consortium"/>
            <person name="Wilson R.K."/>
        </authorList>
    </citation>
    <scope>NUCLEOTIDE SEQUENCE [LARGE SCALE GENOMIC DNA]</scope>
    <source>
        <strain evidence="9">DF5081</strain>
    </source>
</reference>
<keyword evidence="6" id="KW-0869">Chloride channel</keyword>
<name>A0A8R1HRR4_CAEJA</name>
<feature type="compositionally biased region" description="Polar residues" evidence="7">
    <location>
        <begin position="343"/>
        <end position="368"/>
    </location>
</feature>
<dbReference type="AlphaFoldDB" id="A0A8R1HRR4"/>
<feature type="region of interest" description="Disordered" evidence="7">
    <location>
        <begin position="311"/>
        <end position="396"/>
    </location>
</feature>
<sequence length="396" mass="45637">MTVSYALTVSSASYCAFWKLLKKWKGSILKAVWAELVVWLLLYAIISIIINLCFDIETTRVALTVSTLIRGKDDNVRLARRSIIRYLVLSQAMVYRDISMRVRRRFPTMKSLVEAGFLFENELRELESTENGYNKYWMPINWCNSIVSRMQEQKYIDAPVSTNNVLNNIRAFRTELENLCKFDWVPIPIAYPQWYRYIPLIPAMSFLFYIGWMKVAEALLNPFGEDDDDFEGNWVIDKNIMVILFTRNFNTKNLQTGMQIVDEGHSECPDLNIDQFSDPKFGPMYPILLPKAPNQLQGSAADVVIPETEKSRMVHVDSQSSMTSMTTDTTKDRQSSIRKRRTTSAPRQTLKSPGGESVQSAFSSNLQFVTEEKENEENNDPRADLRIYMGNDNAKK</sequence>
<dbReference type="GO" id="GO:0005886">
    <property type="term" value="C:plasma membrane"/>
    <property type="evidence" value="ECO:0007669"/>
    <property type="project" value="UniProtKB-SubCell"/>
</dbReference>
<evidence type="ECO:0000256" key="3">
    <source>
        <dbReference type="ARBA" id="ARBA00022989"/>
    </source>
</evidence>
<organism evidence="8 9">
    <name type="scientific">Caenorhabditis japonica</name>
    <dbReference type="NCBI Taxonomy" id="281687"/>
    <lineage>
        <taxon>Eukaryota</taxon>
        <taxon>Metazoa</taxon>
        <taxon>Ecdysozoa</taxon>
        <taxon>Nematoda</taxon>
        <taxon>Chromadorea</taxon>
        <taxon>Rhabditida</taxon>
        <taxon>Rhabditina</taxon>
        <taxon>Rhabditomorpha</taxon>
        <taxon>Rhabditoidea</taxon>
        <taxon>Rhabditidae</taxon>
        <taxon>Peloderinae</taxon>
        <taxon>Caenorhabditis</taxon>
    </lineage>
</organism>
<evidence type="ECO:0000256" key="6">
    <source>
        <dbReference type="RuleBase" id="RU363126"/>
    </source>
</evidence>
<protein>
    <recommendedName>
        <fullName evidence="6">Bestrophin homolog</fullName>
    </recommendedName>
</protein>
<keyword evidence="6" id="KW-0407">Ion channel</keyword>
<keyword evidence="6" id="KW-0813">Transport</keyword>
<keyword evidence="2 6" id="KW-0812">Transmembrane</keyword>
<dbReference type="PANTHER" id="PTHR10736">
    <property type="entry name" value="BESTROPHIN"/>
    <property type="match status" value="1"/>
</dbReference>
<dbReference type="Pfam" id="PF01062">
    <property type="entry name" value="Bestrophin"/>
    <property type="match status" value="3"/>
</dbReference>
<evidence type="ECO:0000256" key="4">
    <source>
        <dbReference type="ARBA" id="ARBA00023136"/>
    </source>
</evidence>
<keyword evidence="6" id="KW-0868">Chloride</keyword>
<comment type="function">
    <text evidence="6">Forms chloride channels.</text>
</comment>
<reference evidence="8" key="2">
    <citation type="submission" date="2022-06" db="UniProtKB">
        <authorList>
            <consortium name="EnsemblMetazoa"/>
        </authorList>
    </citation>
    <scope>IDENTIFICATION</scope>
    <source>
        <strain evidence="8">DF5081</strain>
    </source>
</reference>
<comment type="similarity">
    <text evidence="5 6">Belongs to the anion channel-forming bestrophin (TC 1.A.46) family. Calcium-sensitive chloride channel subfamily.</text>
</comment>
<dbReference type="InterPro" id="IPR021134">
    <property type="entry name" value="Bestrophin-like"/>
</dbReference>
<evidence type="ECO:0000256" key="1">
    <source>
        <dbReference type="ARBA" id="ARBA00004141"/>
    </source>
</evidence>
<keyword evidence="6" id="KW-1003">Cell membrane</keyword>
<keyword evidence="6" id="KW-0406">Ion transport</keyword>
<dbReference type="GO" id="GO:0034707">
    <property type="term" value="C:chloride channel complex"/>
    <property type="evidence" value="ECO:0007669"/>
    <property type="project" value="UniProtKB-KW"/>
</dbReference>
<comment type="subcellular location">
    <subcellularLocation>
        <location evidence="6">Cell membrane</location>
        <topology evidence="6">Multi-pass membrane protein</topology>
    </subcellularLocation>
    <subcellularLocation>
        <location evidence="1">Membrane</location>
        <topology evidence="1">Multi-pass membrane protein</topology>
    </subcellularLocation>
</comment>
<keyword evidence="4 6" id="KW-0472">Membrane</keyword>
<evidence type="ECO:0000256" key="5">
    <source>
        <dbReference type="ARBA" id="ARBA00034769"/>
    </source>
</evidence>
<feature type="transmembrane region" description="Helical" evidence="6">
    <location>
        <begin position="31"/>
        <end position="54"/>
    </location>
</feature>
<proteinExistence type="inferred from homology"/>
<accession>A0A8R1HRR4</accession>
<feature type="transmembrane region" description="Helical" evidence="6">
    <location>
        <begin position="194"/>
        <end position="212"/>
    </location>
</feature>
<dbReference type="Proteomes" id="UP000005237">
    <property type="component" value="Unassembled WGS sequence"/>
</dbReference>
<evidence type="ECO:0000313" key="9">
    <source>
        <dbReference type="Proteomes" id="UP000005237"/>
    </source>
</evidence>
<feature type="compositionally biased region" description="Low complexity" evidence="7">
    <location>
        <begin position="317"/>
        <end position="328"/>
    </location>
</feature>
<dbReference type="EnsemblMetazoa" id="CJA09095c.1">
    <property type="protein sequence ID" value="CJA09095c.1"/>
    <property type="gene ID" value="WBGene00128298"/>
</dbReference>
<evidence type="ECO:0000313" key="8">
    <source>
        <dbReference type="EnsemblMetazoa" id="CJA09095c.1"/>
    </source>
</evidence>
<evidence type="ECO:0000256" key="2">
    <source>
        <dbReference type="ARBA" id="ARBA00022692"/>
    </source>
</evidence>
<evidence type="ECO:0000256" key="7">
    <source>
        <dbReference type="SAM" id="MobiDB-lite"/>
    </source>
</evidence>
<keyword evidence="9" id="KW-1185">Reference proteome</keyword>
<dbReference type="PANTHER" id="PTHR10736:SF27">
    <property type="entry name" value="BESTROPHIN HOMOLOG"/>
    <property type="match status" value="1"/>
</dbReference>